<dbReference type="Pfam" id="PF13414">
    <property type="entry name" value="TPR_11"/>
    <property type="match status" value="1"/>
</dbReference>
<dbReference type="SUPFAM" id="SSF52964">
    <property type="entry name" value="TolB, N-terminal domain"/>
    <property type="match status" value="1"/>
</dbReference>
<organism evidence="3 4">
    <name type="scientific">Ruegeria halocynthiae</name>
    <dbReference type="NCBI Taxonomy" id="985054"/>
    <lineage>
        <taxon>Bacteria</taxon>
        <taxon>Pseudomonadati</taxon>
        <taxon>Pseudomonadota</taxon>
        <taxon>Alphaproteobacteria</taxon>
        <taxon>Rhodobacterales</taxon>
        <taxon>Roseobacteraceae</taxon>
        <taxon>Ruegeria</taxon>
    </lineage>
</organism>
<dbReference type="PROSITE" id="PS50125">
    <property type="entry name" value="GUANYLATE_CYCLASE_2"/>
    <property type="match status" value="1"/>
</dbReference>
<evidence type="ECO:0000259" key="2">
    <source>
        <dbReference type="PROSITE" id="PS50125"/>
    </source>
</evidence>
<dbReference type="Gene3D" id="3.30.70.1230">
    <property type="entry name" value="Nucleotide cyclase"/>
    <property type="match status" value="1"/>
</dbReference>
<dbReference type="GO" id="GO:0006171">
    <property type="term" value="P:cAMP biosynthetic process"/>
    <property type="evidence" value="ECO:0007669"/>
    <property type="project" value="TreeGrafter"/>
</dbReference>
<dbReference type="InterPro" id="IPR011990">
    <property type="entry name" value="TPR-like_helical_dom_sf"/>
</dbReference>
<dbReference type="SUPFAM" id="SSF55073">
    <property type="entry name" value="Nucleotide cyclase"/>
    <property type="match status" value="1"/>
</dbReference>
<dbReference type="InterPro" id="IPR050697">
    <property type="entry name" value="Adenylyl/Guanylyl_Cyclase_3/4"/>
</dbReference>
<dbReference type="CDD" id="cd07302">
    <property type="entry name" value="CHD"/>
    <property type="match status" value="1"/>
</dbReference>
<dbReference type="InterPro" id="IPR029787">
    <property type="entry name" value="Nucleotide_cyclase"/>
</dbReference>
<keyword evidence="1" id="KW-0802">TPR repeat</keyword>
<dbReference type="Gene3D" id="1.25.40.10">
    <property type="entry name" value="Tetratricopeptide repeat domain"/>
    <property type="match status" value="1"/>
</dbReference>
<evidence type="ECO:0000313" key="3">
    <source>
        <dbReference type="EMBL" id="SDW58561.1"/>
    </source>
</evidence>
<dbReference type="Proteomes" id="UP000183400">
    <property type="component" value="Unassembled WGS sequence"/>
</dbReference>
<dbReference type="PROSITE" id="PS50293">
    <property type="entry name" value="TPR_REGION"/>
    <property type="match status" value="1"/>
</dbReference>
<name>A0A1H2UR29_9RHOB</name>
<dbReference type="Pfam" id="PF00211">
    <property type="entry name" value="Guanylate_cyc"/>
    <property type="match status" value="1"/>
</dbReference>
<evidence type="ECO:0000256" key="1">
    <source>
        <dbReference type="PROSITE-ProRule" id="PRU00339"/>
    </source>
</evidence>
<dbReference type="GO" id="GO:0004016">
    <property type="term" value="F:adenylate cyclase activity"/>
    <property type="evidence" value="ECO:0007669"/>
    <property type="project" value="UniProtKB-ARBA"/>
</dbReference>
<dbReference type="SMART" id="SM00028">
    <property type="entry name" value="TPR"/>
    <property type="match status" value="4"/>
</dbReference>
<dbReference type="PANTHER" id="PTHR43081">
    <property type="entry name" value="ADENYLATE CYCLASE, TERMINAL-DIFFERENTIATION SPECIFIC-RELATED"/>
    <property type="match status" value="1"/>
</dbReference>
<accession>A0A1H2UR29</accession>
<dbReference type="InterPro" id="IPR001054">
    <property type="entry name" value="A/G_cyclase"/>
</dbReference>
<dbReference type="Gene3D" id="3.40.50.10070">
    <property type="entry name" value="TolB, N-terminal domain"/>
    <property type="match status" value="1"/>
</dbReference>
<sequence>MKNSGNDRKLAAILAADVVGYSNLMSEDEAGTFKALSVLLRDSIRPMIERHGGSIVKLMGDGLLAEFASATDAVTCASEWQSAATDGNSFQFRIGVNLGDIIHRNGDIFGNSVNIAARLEALADPGGICVSASVRDQIARSSDLRFVDLGPQKVKNLNEPVQVFSVLPGNAERVARPRAEPVAPVLAPLDKPSIAVLPFDNMSEDGDQDYLADGITEDLITALSRIRWFYVIARNSTFTYKGKAVDVKAVSRELGVRYVLEGSIRCAGGRVRVTAQLIDASDGHHVWAERYDRQLEDIFELQDEMTQTIIGAVEPEISAVERARVAGKSPDSLDAWESFQRGVFHMWSYSQDDHDAALSFLTRASELDPGFAPAHAYRAYVHYQSVVMHWVKTDEMQVELDAGLEAGHKALAADSRDAVAYFGIGRIYMMKGRTEDAIAALESAIELNPSFAQAYHGLGMALCLAGRFDEAHKANAMCERLSPRDPIIWASLVVQALTFLLSRDYDNALIWAQKTRRHPNAVGYWPHAVLAATLAQLGQIEYAKQELALALQEVPTLSISELHSAYPTTDEGGLLPYLEGLRLAGLPE</sequence>
<dbReference type="PROSITE" id="PS50005">
    <property type="entry name" value="TPR"/>
    <property type="match status" value="1"/>
</dbReference>
<dbReference type="SUPFAM" id="SSF48452">
    <property type="entry name" value="TPR-like"/>
    <property type="match status" value="1"/>
</dbReference>
<keyword evidence="4" id="KW-1185">Reference proteome</keyword>
<evidence type="ECO:0000313" key="4">
    <source>
        <dbReference type="Proteomes" id="UP000183400"/>
    </source>
</evidence>
<dbReference type="InterPro" id="IPR019734">
    <property type="entry name" value="TPR_rpt"/>
</dbReference>
<dbReference type="GO" id="GO:0035556">
    <property type="term" value="P:intracellular signal transduction"/>
    <property type="evidence" value="ECO:0007669"/>
    <property type="project" value="InterPro"/>
</dbReference>
<dbReference type="AlphaFoldDB" id="A0A1H2UR29"/>
<feature type="domain" description="Guanylate cyclase" evidence="2">
    <location>
        <begin position="12"/>
        <end position="120"/>
    </location>
</feature>
<reference evidence="4" key="1">
    <citation type="submission" date="2016-10" db="EMBL/GenBank/DDBJ databases">
        <authorList>
            <person name="Varghese N."/>
            <person name="Submissions S."/>
        </authorList>
    </citation>
    <scope>NUCLEOTIDE SEQUENCE [LARGE SCALE GENOMIC DNA]</scope>
    <source>
        <strain evidence="4">DSM 27839</strain>
    </source>
</reference>
<gene>
    <name evidence="3" type="ORF">SAMN05444358_1011221</name>
</gene>
<proteinExistence type="predicted"/>
<dbReference type="RefSeq" id="WP_074735271.1">
    <property type="nucleotide sequence ID" value="NZ_FNNP01000001.1"/>
</dbReference>
<dbReference type="STRING" id="985054.SAMN05444358_1011221"/>
<dbReference type="PANTHER" id="PTHR43081:SF19">
    <property type="entry name" value="PH-SENSITIVE ADENYLATE CYCLASE RV1264"/>
    <property type="match status" value="1"/>
</dbReference>
<dbReference type="EMBL" id="FNNP01000001">
    <property type="protein sequence ID" value="SDW58561.1"/>
    <property type="molecule type" value="Genomic_DNA"/>
</dbReference>
<feature type="repeat" description="TPR" evidence="1">
    <location>
        <begin position="418"/>
        <end position="451"/>
    </location>
</feature>
<protein>
    <submittedName>
        <fullName evidence="3">TolB amino-terminal domain-containing protein</fullName>
    </submittedName>
</protein>